<dbReference type="GO" id="GO:0004674">
    <property type="term" value="F:protein serine/threonine kinase activity"/>
    <property type="evidence" value="ECO:0007669"/>
    <property type="project" value="UniProtKB-KW"/>
</dbReference>
<reference evidence="2 3" key="1">
    <citation type="submission" date="2015-06" db="EMBL/GenBank/DDBJ databases">
        <authorList>
            <person name="Ju K.-S."/>
            <person name="Doroghazi J.R."/>
            <person name="Metcalf W.W."/>
        </authorList>
    </citation>
    <scope>NUCLEOTIDE SEQUENCE [LARGE SCALE GENOMIC DNA]</scope>
    <source>
        <strain evidence="2 3">NRRL 3414</strain>
    </source>
</reference>
<feature type="domain" description="Protein kinase" evidence="1">
    <location>
        <begin position="1"/>
        <end position="82"/>
    </location>
</feature>
<proteinExistence type="predicted"/>
<keyword evidence="2" id="KW-0723">Serine/threonine-protein kinase</keyword>
<sequence length="82" mass="8419">MAHGGHPRVIVVGHDSPEAAERPPIVLALLAGASLADRIAEPGPVDAPEAARIGVDLLSAVRTAHEAGVLHRDITPANVLIE</sequence>
<gene>
    <name evidence="2" type="ORF">ACM01_46820</name>
</gene>
<comment type="caution">
    <text evidence="2">The sequence shown here is derived from an EMBL/GenBank/DDBJ whole genome shotgun (WGS) entry which is preliminary data.</text>
</comment>
<dbReference type="GO" id="GO:0005524">
    <property type="term" value="F:ATP binding"/>
    <property type="evidence" value="ECO:0007669"/>
    <property type="project" value="InterPro"/>
</dbReference>
<keyword evidence="2" id="KW-0418">Kinase</keyword>
<feature type="non-terminal residue" evidence="2">
    <location>
        <position position="82"/>
    </location>
</feature>
<evidence type="ECO:0000259" key="1">
    <source>
        <dbReference type="PROSITE" id="PS50011"/>
    </source>
</evidence>
<protein>
    <submittedName>
        <fullName evidence="2">Serine/threonine protein kinase</fullName>
    </submittedName>
</protein>
<evidence type="ECO:0000313" key="3">
    <source>
        <dbReference type="Proteomes" id="UP000037432"/>
    </source>
</evidence>
<dbReference type="InterPro" id="IPR008266">
    <property type="entry name" value="Tyr_kinase_AS"/>
</dbReference>
<dbReference type="SUPFAM" id="SSF56112">
    <property type="entry name" value="Protein kinase-like (PK-like)"/>
    <property type="match status" value="1"/>
</dbReference>
<dbReference type="Proteomes" id="UP000037432">
    <property type="component" value="Unassembled WGS sequence"/>
</dbReference>
<keyword evidence="2" id="KW-0808">Transferase</keyword>
<name>A0A0J7YRJ2_STRVR</name>
<dbReference type="Gene3D" id="1.10.510.10">
    <property type="entry name" value="Transferase(Phosphotransferase) domain 1"/>
    <property type="match status" value="1"/>
</dbReference>
<dbReference type="AlphaFoldDB" id="A0A0J7YRJ2"/>
<dbReference type="PROSITE" id="PS50011">
    <property type="entry name" value="PROTEIN_KINASE_DOM"/>
    <property type="match status" value="1"/>
</dbReference>
<dbReference type="PROSITE" id="PS00109">
    <property type="entry name" value="PROTEIN_KINASE_TYR"/>
    <property type="match status" value="1"/>
</dbReference>
<dbReference type="InterPro" id="IPR011009">
    <property type="entry name" value="Kinase-like_dom_sf"/>
</dbReference>
<dbReference type="Pfam" id="PF00069">
    <property type="entry name" value="Pkinase"/>
    <property type="match status" value="1"/>
</dbReference>
<dbReference type="EMBL" id="LFNT01000274">
    <property type="protein sequence ID" value="KMS65768.1"/>
    <property type="molecule type" value="Genomic_DNA"/>
</dbReference>
<dbReference type="InterPro" id="IPR000719">
    <property type="entry name" value="Prot_kinase_dom"/>
</dbReference>
<evidence type="ECO:0000313" key="2">
    <source>
        <dbReference type="EMBL" id="KMS65768.1"/>
    </source>
</evidence>
<organism evidence="2 3">
    <name type="scientific">Streptomyces viridochromogenes</name>
    <dbReference type="NCBI Taxonomy" id="1938"/>
    <lineage>
        <taxon>Bacteria</taxon>
        <taxon>Bacillati</taxon>
        <taxon>Actinomycetota</taxon>
        <taxon>Actinomycetes</taxon>
        <taxon>Kitasatosporales</taxon>
        <taxon>Streptomycetaceae</taxon>
        <taxon>Streptomyces</taxon>
    </lineage>
</organism>
<accession>A0A0J7YRJ2</accession>